<name>A0A084U4L2_MALIO</name>
<feature type="region of interest" description="Disordered" evidence="1">
    <location>
        <begin position="85"/>
        <end position="110"/>
    </location>
</feature>
<evidence type="ECO:0000313" key="3">
    <source>
        <dbReference type="Proteomes" id="UP000028523"/>
    </source>
</evidence>
<comment type="caution">
    <text evidence="2">The sequence shown here is derived from an EMBL/GenBank/DDBJ whole genome shotgun (WGS) entry which is preliminary data.</text>
</comment>
<sequence length="110" mass="12984">MSDTKIKIEISLETWTNIKKIYESQRDSYEKMNIFSVDEFINYVLENFATGSERFSQMSETLKPLIDSIDMDNLSYEELFKNIIKSSPKKENEEKNPNETNKENDPTKKN</sequence>
<dbReference type="Proteomes" id="UP000028523">
    <property type="component" value="Unassembled WGS sequence"/>
</dbReference>
<evidence type="ECO:0000313" key="2">
    <source>
        <dbReference type="EMBL" id="KFB07898.1"/>
    </source>
</evidence>
<dbReference type="GeneID" id="96866811"/>
<keyword evidence="3" id="KW-1185">Reference proteome</keyword>
<protein>
    <submittedName>
        <fullName evidence="2">Uncharacterized protein</fullName>
    </submittedName>
</protein>
<reference evidence="2 3" key="1">
    <citation type="journal article" date="2014" name="PLoS ONE">
        <title>Reduction of Hydrogen Peroxide Accumulation and Toxicity by a Catalase from Mycoplasma iowae.</title>
        <authorList>
            <person name="Pritchard R.E."/>
            <person name="Prassinos A.J."/>
            <person name="Osborne J.D."/>
            <person name="Raviv Z."/>
            <person name="Balish M.F."/>
        </authorList>
    </citation>
    <scope>NUCLEOTIDE SEQUENCE [LARGE SCALE GENOMIC DNA]</scope>
    <source>
        <strain evidence="2 3">DK-CPA</strain>
    </source>
</reference>
<dbReference type="RefSeq" id="WP_004025316.1">
    <property type="nucleotide sequence ID" value="NZ_AWQU01000050.1"/>
</dbReference>
<proteinExistence type="predicted"/>
<gene>
    <name evidence="2" type="ORF">P271_762</name>
</gene>
<feature type="compositionally biased region" description="Basic and acidic residues" evidence="1">
    <location>
        <begin position="88"/>
        <end position="110"/>
    </location>
</feature>
<dbReference type="EMBL" id="AWQU01000050">
    <property type="protein sequence ID" value="KFB07898.1"/>
    <property type="molecule type" value="Genomic_DNA"/>
</dbReference>
<evidence type="ECO:0000256" key="1">
    <source>
        <dbReference type="SAM" id="MobiDB-lite"/>
    </source>
</evidence>
<dbReference type="AlphaFoldDB" id="A0A084U4L2"/>
<accession>A0A084U4L2</accession>
<organism evidence="2 3">
    <name type="scientific">Malacoplasma iowae DK-CPA</name>
    <dbReference type="NCBI Taxonomy" id="1394179"/>
    <lineage>
        <taxon>Bacteria</taxon>
        <taxon>Bacillati</taxon>
        <taxon>Mycoplasmatota</taxon>
        <taxon>Mycoplasmoidales</taxon>
        <taxon>Mycoplasmoidaceae</taxon>
        <taxon>Malacoplasma</taxon>
    </lineage>
</organism>